<reference evidence="14" key="1">
    <citation type="submission" date="2021-07" db="EMBL/GenBank/DDBJ databases">
        <authorList>
            <person name="Catto M.A."/>
            <person name="Jacobson A."/>
            <person name="Kennedy G."/>
            <person name="Labadie P."/>
            <person name="Hunt B.G."/>
            <person name="Srinivasan R."/>
        </authorList>
    </citation>
    <scope>NUCLEOTIDE SEQUENCE</scope>
    <source>
        <strain evidence="14">PL_HMW_Pooled</strain>
        <tissue evidence="14">Head</tissue>
    </source>
</reference>
<keyword evidence="7 12" id="KW-1133">Transmembrane helix</keyword>
<dbReference type="EMBL" id="JAHWGI010000723">
    <property type="protein sequence ID" value="KAK3917458.1"/>
    <property type="molecule type" value="Genomic_DNA"/>
</dbReference>
<dbReference type="InterPro" id="IPR002213">
    <property type="entry name" value="UDP_glucos_trans"/>
</dbReference>
<comment type="subcellular location">
    <subcellularLocation>
        <location evidence="10">Endomembrane system</location>
        <topology evidence="10">Single-pass type I membrane protein</topology>
    </subcellularLocation>
    <subcellularLocation>
        <location evidence="1">Endoplasmic reticulum</location>
    </subcellularLocation>
</comment>
<evidence type="ECO:0000256" key="6">
    <source>
        <dbReference type="ARBA" id="ARBA00022824"/>
    </source>
</evidence>
<keyword evidence="9" id="KW-0325">Glycoprotein</keyword>
<dbReference type="Gene3D" id="3.40.50.2000">
    <property type="entry name" value="Glycogen Phosphorylase B"/>
    <property type="match status" value="2"/>
</dbReference>
<name>A0AAE1HA02_9NEOP</name>
<evidence type="ECO:0000256" key="11">
    <source>
        <dbReference type="RuleBase" id="RU003718"/>
    </source>
</evidence>
<evidence type="ECO:0000256" key="13">
    <source>
        <dbReference type="SAM" id="SignalP"/>
    </source>
</evidence>
<keyword evidence="6" id="KW-0256">Endoplasmic reticulum</keyword>
<keyword evidence="3 11" id="KW-0328">Glycosyltransferase</keyword>
<evidence type="ECO:0000256" key="3">
    <source>
        <dbReference type="ARBA" id="ARBA00022676"/>
    </source>
</evidence>
<evidence type="ECO:0000256" key="9">
    <source>
        <dbReference type="ARBA" id="ARBA00023180"/>
    </source>
</evidence>
<organism evidence="14 15">
    <name type="scientific">Frankliniella fusca</name>
    <dbReference type="NCBI Taxonomy" id="407009"/>
    <lineage>
        <taxon>Eukaryota</taxon>
        <taxon>Metazoa</taxon>
        <taxon>Ecdysozoa</taxon>
        <taxon>Arthropoda</taxon>
        <taxon>Hexapoda</taxon>
        <taxon>Insecta</taxon>
        <taxon>Pterygota</taxon>
        <taxon>Neoptera</taxon>
        <taxon>Paraneoptera</taxon>
        <taxon>Thysanoptera</taxon>
        <taxon>Terebrantia</taxon>
        <taxon>Thripoidea</taxon>
        <taxon>Thripidae</taxon>
        <taxon>Frankliniella</taxon>
    </lineage>
</organism>
<dbReference type="InterPro" id="IPR035595">
    <property type="entry name" value="UDP_glycos_trans_CS"/>
</dbReference>
<evidence type="ECO:0000256" key="2">
    <source>
        <dbReference type="ARBA" id="ARBA00009995"/>
    </source>
</evidence>
<dbReference type="GO" id="GO:0005783">
    <property type="term" value="C:endoplasmic reticulum"/>
    <property type="evidence" value="ECO:0007669"/>
    <property type="project" value="UniProtKB-SubCell"/>
</dbReference>
<proteinExistence type="inferred from homology"/>
<protein>
    <submittedName>
        <fullName evidence="14">UDP-glucosyltransferase 2</fullName>
    </submittedName>
</protein>
<evidence type="ECO:0000313" key="14">
    <source>
        <dbReference type="EMBL" id="KAK3917458.1"/>
    </source>
</evidence>
<evidence type="ECO:0000256" key="12">
    <source>
        <dbReference type="SAM" id="Phobius"/>
    </source>
</evidence>
<feature type="transmembrane region" description="Helical" evidence="12">
    <location>
        <begin position="509"/>
        <end position="536"/>
    </location>
</feature>
<accession>A0AAE1HA02</accession>
<feature type="signal peptide" evidence="13">
    <location>
        <begin position="1"/>
        <end position="25"/>
    </location>
</feature>
<evidence type="ECO:0000256" key="10">
    <source>
        <dbReference type="ARBA" id="ARBA00046288"/>
    </source>
</evidence>
<evidence type="ECO:0000256" key="5">
    <source>
        <dbReference type="ARBA" id="ARBA00022692"/>
    </source>
</evidence>
<evidence type="ECO:0000313" key="15">
    <source>
        <dbReference type="Proteomes" id="UP001219518"/>
    </source>
</evidence>
<dbReference type="PANTHER" id="PTHR48043">
    <property type="entry name" value="EG:EG0003.4 PROTEIN-RELATED"/>
    <property type="match status" value="1"/>
</dbReference>
<dbReference type="PANTHER" id="PTHR48043:SF145">
    <property type="entry name" value="FI06409P-RELATED"/>
    <property type="match status" value="1"/>
</dbReference>
<keyword evidence="8 12" id="KW-0472">Membrane</keyword>
<dbReference type="GO" id="GO:0008194">
    <property type="term" value="F:UDP-glycosyltransferase activity"/>
    <property type="evidence" value="ECO:0007669"/>
    <property type="project" value="InterPro"/>
</dbReference>
<gene>
    <name evidence="14" type="ORF">KUF71_006989</name>
</gene>
<comment type="similarity">
    <text evidence="2 11">Belongs to the UDP-glycosyltransferase family.</text>
</comment>
<feature type="chain" id="PRO_5042001357" evidence="13">
    <location>
        <begin position="26"/>
        <end position="562"/>
    </location>
</feature>
<keyword evidence="5 12" id="KW-0812">Transmembrane</keyword>
<dbReference type="Pfam" id="PF00201">
    <property type="entry name" value="UDPGT"/>
    <property type="match status" value="2"/>
</dbReference>
<dbReference type="SUPFAM" id="SSF53756">
    <property type="entry name" value="UDP-Glycosyltransferase/glycogen phosphorylase"/>
    <property type="match status" value="1"/>
</dbReference>
<dbReference type="InterPro" id="IPR050271">
    <property type="entry name" value="UDP-glycosyltransferase"/>
</dbReference>
<dbReference type="CDD" id="cd03784">
    <property type="entry name" value="GT1_Gtf-like"/>
    <property type="match status" value="1"/>
</dbReference>
<keyword evidence="15" id="KW-1185">Reference proteome</keyword>
<evidence type="ECO:0000256" key="8">
    <source>
        <dbReference type="ARBA" id="ARBA00023136"/>
    </source>
</evidence>
<evidence type="ECO:0000256" key="1">
    <source>
        <dbReference type="ARBA" id="ARBA00004240"/>
    </source>
</evidence>
<evidence type="ECO:0000256" key="7">
    <source>
        <dbReference type="ARBA" id="ARBA00022989"/>
    </source>
</evidence>
<reference evidence="14" key="2">
    <citation type="journal article" date="2023" name="BMC Genomics">
        <title>Pest status, molecular evolution, and epigenetic factors derived from the genome assembly of Frankliniella fusca, a thysanopteran phytovirus vector.</title>
        <authorList>
            <person name="Catto M.A."/>
            <person name="Labadie P.E."/>
            <person name="Jacobson A.L."/>
            <person name="Kennedy G.G."/>
            <person name="Srinivasan R."/>
            <person name="Hunt B.G."/>
        </authorList>
    </citation>
    <scope>NUCLEOTIDE SEQUENCE</scope>
    <source>
        <strain evidence="14">PL_HMW_Pooled</strain>
    </source>
</reference>
<sequence length="562" mass="61713">MRSAAAAAAVLALAVLAGTVPRSDGLRALMVFPFGAHSHNTMFSAMAKALVERGHQVVMFSNFPPRAAHPNYTHVDTSGTESLVSAIDLEEIKALPIDIPPLLAYLYAAAISRMGGDTLCRHVLAMPEVHQVLAGGYGRFDVVLTEAFASDCWLGIPHRLGLPVVSLASGPDWPWIHERMGSVDNPSYIVNVFSKIKEPMSFMDRVYNTVFTASLNYFMQKMCQASIYGSPALAVARGQTSQQNYIKLASFDDDSDATMREFLGADLPPQRELVKNTSLILLNRHVSINPARPVTPNIVHVGSLHVTEPPNTLEPGLRAWMDGAEHGVIFFSLGSMIKASSMPVEMRDKLVWAFSRLKQRVVWKFEDDSLAMPENVRVAKWLPQMDVLTHPKTVLFITHGGLMGTLEALHCGVPMLGMPLFADQGVNMDMYKKLGIADYVDRHTMTKEGFLAAIQAMTDKRYRERSREVAALHQDRPRTAADEAVWWVEYVVRHGGAPHLRPRSVGMPLYQYLLLDVFAFLGALALALAALGALVARRVLGALVARVRPAGPTAADVKAKQS</sequence>
<dbReference type="PROSITE" id="PS00375">
    <property type="entry name" value="UDPGT"/>
    <property type="match status" value="1"/>
</dbReference>
<keyword evidence="4 11" id="KW-0808">Transferase</keyword>
<evidence type="ECO:0000256" key="4">
    <source>
        <dbReference type="ARBA" id="ARBA00022679"/>
    </source>
</evidence>
<keyword evidence="13" id="KW-0732">Signal</keyword>
<dbReference type="FunFam" id="3.40.50.2000:FF:000050">
    <property type="entry name" value="UDP-glucuronosyltransferase"/>
    <property type="match status" value="1"/>
</dbReference>
<dbReference type="AlphaFoldDB" id="A0AAE1HA02"/>
<comment type="caution">
    <text evidence="14">The sequence shown here is derived from an EMBL/GenBank/DDBJ whole genome shotgun (WGS) entry which is preliminary data.</text>
</comment>
<dbReference type="Proteomes" id="UP001219518">
    <property type="component" value="Unassembled WGS sequence"/>
</dbReference>